<organism evidence="4 5">
    <name type="scientific">Paramormyrops kingsleyae</name>
    <dbReference type="NCBI Taxonomy" id="1676925"/>
    <lineage>
        <taxon>Eukaryota</taxon>
        <taxon>Metazoa</taxon>
        <taxon>Chordata</taxon>
        <taxon>Craniata</taxon>
        <taxon>Vertebrata</taxon>
        <taxon>Euteleostomi</taxon>
        <taxon>Actinopterygii</taxon>
        <taxon>Neopterygii</taxon>
        <taxon>Teleostei</taxon>
        <taxon>Osteoglossocephala</taxon>
        <taxon>Osteoglossomorpha</taxon>
        <taxon>Osteoglossiformes</taxon>
        <taxon>Mormyridae</taxon>
        <taxon>Paramormyrops</taxon>
    </lineage>
</organism>
<dbReference type="InterPro" id="IPR000477">
    <property type="entry name" value="RT_dom"/>
</dbReference>
<dbReference type="PANTHER" id="PTHR15503:SF22">
    <property type="entry name" value="TRANSPOSON TY3-I GAG POLYPROTEIN"/>
    <property type="match status" value="1"/>
</dbReference>
<dbReference type="Gene3D" id="2.40.70.10">
    <property type="entry name" value="Acid Proteases"/>
    <property type="match status" value="1"/>
</dbReference>
<dbReference type="InterPro" id="IPR043502">
    <property type="entry name" value="DNA/RNA_pol_sf"/>
</dbReference>
<evidence type="ECO:0000256" key="2">
    <source>
        <dbReference type="ARBA" id="ARBA00012180"/>
    </source>
</evidence>
<dbReference type="InterPro" id="IPR032567">
    <property type="entry name" value="RTL1-rel"/>
</dbReference>
<dbReference type="Gene3D" id="3.30.70.270">
    <property type="match status" value="1"/>
</dbReference>
<evidence type="ECO:0000259" key="3">
    <source>
        <dbReference type="Pfam" id="PF00078"/>
    </source>
</evidence>
<dbReference type="STRING" id="1676925.ENSPKIP00000029076"/>
<evidence type="ECO:0000256" key="1">
    <source>
        <dbReference type="ARBA" id="ARBA00010879"/>
    </source>
</evidence>
<dbReference type="Gene3D" id="3.10.10.10">
    <property type="entry name" value="HIV Type 1 Reverse Transcriptase, subunit A, domain 1"/>
    <property type="match status" value="1"/>
</dbReference>
<evidence type="ECO:0000313" key="5">
    <source>
        <dbReference type="Proteomes" id="UP000261540"/>
    </source>
</evidence>
<dbReference type="Pfam" id="PF00078">
    <property type="entry name" value="RVT_1"/>
    <property type="match status" value="1"/>
</dbReference>
<name>A0A3B3SGE7_9TELE</name>
<dbReference type="GO" id="GO:0004523">
    <property type="term" value="F:RNA-DNA hybrid ribonuclease activity"/>
    <property type="evidence" value="ECO:0007669"/>
    <property type="project" value="UniProtKB-EC"/>
</dbReference>
<accession>A0A3B3SGE7</accession>
<dbReference type="InterPro" id="IPR043128">
    <property type="entry name" value="Rev_trsase/Diguanyl_cyclase"/>
</dbReference>
<dbReference type="AlphaFoldDB" id="A0A3B3SGE7"/>
<dbReference type="Proteomes" id="UP000261540">
    <property type="component" value="Unplaced"/>
</dbReference>
<dbReference type="PANTHER" id="PTHR15503">
    <property type="entry name" value="LDOC1 RELATED"/>
    <property type="match status" value="1"/>
</dbReference>
<evidence type="ECO:0000313" key="4">
    <source>
        <dbReference type="Ensembl" id="ENSPKIP00000029076.1"/>
    </source>
</evidence>
<dbReference type="CDD" id="cd00303">
    <property type="entry name" value="retropepsin_like"/>
    <property type="match status" value="1"/>
</dbReference>
<dbReference type="EC" id="3.1.26.4" evidence="2"/>
<proteinExistence type="inferred from homology"/>
<protein>
    <recommendedName>
        <fullName evidence="2">ribonuclease H</fullName>
        <ecNumber evidence="2">3.1.26.4</ecNumber>
    </recommendedName>
</protein>
<dbReference type="Ensembl" id="ENSPKIT00000009867.1">
    <property type="protein sequence ID" value="ENSPKIP00000029076.1"/>
    <property type="gene ID" value="ENSPKIG00000010460.1"/>
</dbReference>
<dbReference type="CDD" id="cd01647">
    <property type="entry name" value="RT_LTR"/>
    <property type="match status" value="1"/>
</dbReference>
<reference evidence="4" key="1">
    <citation type="submission" date="2025-08" db="UniProtKB">
        <authorList>
            <consortium name="Ensembl"/>
        </authorList>
    </citation>
    <scope>IDENTIFICATION</scope>
</reference>
<comment type="similarity">
    <text evidence="1">Belongs to the beta type-B retroviral polymerase family. HERV class-II K(HML-2) pol subfamily.</text>
</comment>
<dbReference type="InterPro" id="IPR021109">
    <property type="entry name" value="Peptidase_aspartic_dom_sf"/>
</dbReference>
<dbReference type="SUPFAM" id="SSF56672">
    <property type="entry name" value="DNA/RNA polymerases"/>
    <property type="match status" value="1"/>
</dbReference>
<keyword evidence="5" id="KW-1185">Reference proteome</keyword>
<reference evidence="4" key="2">
    <citation type="submission" date="2025-09" db="UniProtKB">
        <authorList>
            <consortium name="Ensembl"/>
        </authorList>
    </citation>
    <scope>IDENTIFICATION</scope>
</reference>
<sequence length="604" mass="66816">MSNLISRKSSQSGSDLLQQQVDHLTNLVSQLMESRTATTALPDSPPRASATVPVALPEKYDGNLDHCQEHPDRFWEDTARIQFVISLLTGRACEWATALWLDDSPLLDSAWEFQQAFKEIFDHPAVGRSLGERLFDLWQGTCTVAEFALDFCAVAAGLRWPEEVLRILYHRTINQEVQHELMVCGAKISFEDFIRLSVTIDNSIRRHLQPAAPVQSTSVEEPTEPMQLGRAPLKKAGHVLCTCPIRPTRLAPHAKVGISAFLEVSLVPITVPVLINSLQGGHHAKALVDSGAVGNFSLALESSIPLQVLSNPVTVLGVNGAPLHRGEVSHRTGPIALQVGVLHRETLDFLVLPEAKDPIILGLPWLRRHNPVIDWGTGELSTWSTHCLCQCLTNPCQASSIESPEPEDLSHIPKEYLDYQDVFNKALSFMLPPHCECDCAIDLVEGHSLPKGHLYPLSIAEEAMETYIQEGLRQGIIRSSTSPITAGFFFVKKKDGGLRPCIDFRALNAITIKQREATYFTKLDLRSAYNLIRICQGDKWKTSFVTSTGQFKYCVMPYGLANSSSIFQSFMYTVFQGMINHFVVVPPASVYEPPDGMGYPPGLG</sequence>
<feature type="domain" description="Reverse transcriptase" evidence="3">
    <location>
        <begin position="514"/>
        <end position="581"/>
    </location>
</feature>
<dbReference type="GeneTree" id="ENSGT00940000171189"/>